<dbReference type="InterPro" id="IPR036236">
    <property type="entry name" value="Znf_C2H2_sf"/>
</dbReference>
<dbReference type="PANTHER" id="PTHR23232:SF163">
    <property type="entry name" value="ZINC FINGER PROTEIN 589"/>
    <property type="match status" value="1"/>
</dbReference>
<dbReference type="InterPro" id="IPR050169">
    <property type="entry name" value="Krueppel_C2H2_ZnF"/>
</dbReference>
<evidence type="ECO:0000256" key="2">
    <source>
        <dbReference type="ARBA" id="ARBA00022737"/>
    </source>
</evidence>
<dbReference type="Proteomes" id="UP000527355">
    <property type="component" value="Unassembled WGS sequence"/>
</dbReference>
<dbReference type="GO" id="GO:0006355">
    <property type="term" value="P:regulation of DNA-templated transcription"/>
    <property type="evidence" value="ECO:0007669"/>
    <property type="project" value="InterPro"/>
</dbReference>
<keyword evidence="4" id="KW-0862">Zinc</keyword>
<dbReference type="PROSITE" id="PS00028">
    <property type="entry name" value="ZINC_FINGER_C2H2_1"/>
    <property type="match status" value="1"/>
</dbReference>
<evidence type="ECO:0000256" key="3">
    <source>
        <dbReference type="ARBA" id="ARBA00022771"/>
    </source>
</evidence>
<dbReference type="SUPFAM" id="SSF57667">
    <property type="entry name" value="beta-beta-alpha zinc fingers"/>
    <property type="match status" value="1"/>
</dbReference>
<accession>A0A7J7RFL7</accession>
<dbReference type="SUPFAM" id="SSF109640">
    <property type="entry name" value="KRAB domain (Kruppel-associated box)"/>
    <property type="match status" value="1"/>
</dbReference>
<evidence type="ECO:0000256" key="4">
    <source>
        <dbReference type="ARBA" id="ARBA00022833"/>
    </source>
</evidence>
<dbReference type="SMART" id="SM00349">
    <property type="entry name" value="KRAB"/>
    <property type="match status" value="1"/>
</dbReference>
<dbReference type="FunFam" id="3.30.160.60:FF:002343">
    <property type="entry name" value="Zinc finger protein 33A"/>
    <property type="match status" value="1"/>
</dbReference>
<evidence type="ECO:0000259" key="6">
    <source>
        <dbReference type="PROSITE" id="PS50157"/>
    </source>
</evidence>
<dbReference type="Gene3D" id="3.30.160.60">
    <property type="entry name" value="Classic Zinc Finger"/>
    <property type="match status" value="1"/>
</dbReference>
<keyword evidence="9" id="KW-1185">Reference proteome</keyword>
<dbReference type="PANTHER" id="PTHR23232">
    <property type="entry name" value="KRAB DOMAIN C2H2 ZINC FINGER"/>
    <property type="match status" value="1"/>
</dbReference>
<proteinExistence type="predicted"/>
<keyword evidence="1" id="KW-0479">Metal-binding</keyword>
<evidence type="ECO:0000259" key="7">
    <source>
        <dbReference type="PROSITE" id="PS50805"/>
    </source>
</evidence>
<dbReference type="GO" id="GO:0008270">
    <property type="term" value="F:zinc ion binding"/>
    <property type="evidence" value="ECO:0007669"/>
    <property type="project" value="UniProtKB-KW"/>
</dbReference>
<dbReference type="VEuPathDB" id="HostDB:LOC118649168"/>
<dbReference type="PROSITE" id="PS50157">
    <property type="entry name" value="ZINC_FINGER_C2H2_2"/>
    <property type="match status" value="1"/>
</dbReference>
<dbReference type="Pfam" id="PF01352">
    <property type="entry name" value="KRAB"/>
    <property type="match status" value="1"/>
</dbReference>
<keyword evidence="2" id="KW-0677">Repeat</keyword>
<dbReference type="AlphaFoldDB" id="A0A7J7RFL7"/>
<dbReference type="SMART" id="SM00355">
    <property type="entry name" value="ZnF_C2H2"/>
    <property type="match status" value="1"/>
</dbReference>
<sequence>MAASQERLSFMDVAIDFSQEEWEWLDPPQRKLYLNVMLDNYSNLVSVAMSSDDLAFMPKTRIQDLFSEMMLSTYNGDRSYQWNENWKKFKQESYLNHQRSEFAEEHYKSGRVCYPRCNHKIREVIPIVDMIHKGNKSVQSFQQSSNYAEQENIHPGEKADKWNPRVIISSQIFKKKIHSGKKSYKCRECGKEFLSVSNLNRHQKIHNGEKHYK</sequence>
<evidence type="ECO:0000313" key="9">
    <source>
        <dbReference type="Proteomes" id="UP000527355"/>
    </source>
</evidence>
<dbReference type="InterPro" id="IPR001909">
    <property type="entry name" value="KRAB"/>
</dbReference>
<feature type="domain" description="C2H2-type" evidence="6">
    <location>
        <begin position="184"/>
        <end position="211"/>
    </location>
</feature>
<feature type="domain" description="KRAB" evidence="7">
    <location>
        <begin position="8"/>
        <end position="92"/>
    </location>
</feature>
<gene>
    <name evidence="8" type="ORF">mMyoMyo1_010337</name>
</gene>
<evidence type="ECO:0000313" key="8">
    <source>
        <dbReference type="EMBL" id="KAF6274922.1"/>
    </source>
</evidence>
<comment type="caution">
    <text evidence="8">The sequence shown here is derived from an EMBL/GenBank/DDBJ whole genome shotgun (WGS) entry which is preliminary data.</text>
</comment>
<dbReference type="Gene3D" id="6.10.140.140">
    <property type="match status" value="1"/>
</dbReference>
<evidence type="ECO:0000256" key="5">
    <source>
        <dbReference type="PROSITE-ProRule" id="PRU00042"/>
    </source>
</evidence>
<dbReference type="CDD" id="cd07765">
    <property type="entry name" value="KRAB_A-box"/>
    <property type="match status" value="1"/>
</dbReference>
<organism evidence="8 9">
    <name type="scientific">Myotis myotis</name>
    <name type="common">Greater mouse-eared bat</name>
    <name type="synonym">Vespertilio myotis</name>
    <dbReference type="NCBI Taxonomy" id="51298"/>
    <lineage>
        <taxon>Eukaryota</taxon>
        <taxon>Metazoa</taxon>
        <taxon>Chordata</taxon>
        <taxon>Craniata</taxon>
        <taxon>Vertebrata</taxon>
        <taxon>Euteleostomi</taxon>
        <taxon>Mammalia</taxon>
        <taxon>Eutheria</taxon>
        <taxon>Laurasiatheria</taxon>
        <taxon>Chiroptera</taxon>
        <taxon>Yangochiroptera</taxon>
        <taxon>Vespertilionidae</taxon>
        <taxon>Myotis</taxon>
    </lineage>
</organism>
<dbReference type="InterPro" id="IPR013087">
    <property type="entry name" value="Znf_C2H2_type"/>
</dbReference>
<dbReference type="InterPro" id="IPR036051">
    <property type="entry name" value="KRAB_dom_sf"/>
</dbReference>
<name>A0A7J7RFL7_MYOMY</name>
<reference evidence="8 9" key="1">
    <citation type="journal article" date="2020" name="Nature">
        <title>Six reference-quality genomes reveal evolution of bat adaptations.</title>
        <authorList>
            <person name="Jebb D."/>
            <person name="Huang Z."/>
            <person name="Pippel M."/>
            <person name="Hughes G.M."/>
            <person name="Lavrichenko K."/>
            <person name="Devanna P."/>
            <person name="Winkler S."/>
            <person name="Jermiin L.S."/>
            <person name="Skirmuntt E.C."/>
            <person name="Katzourakis A."/>
            <person name="Burkitt-Gray L."/>
            <person name="Ray D.A."/>
            <person name="Sullivan K.A.M."/>
            <person name="Roscito J.G."/>
            <person name="Kirilenko B.M."/>
            <person name="Davalos L.M."/>
            <person name="Corthals A.P."/>
            <person name="Power M.L."/>
            <person name="Jones G."/>
            <person name="Ransome R.D."/>
            <person name="Dechmann D.K.N."/>
            <person name="Locatelli A.G."/>
            <person name="Puechmaille S.J."/>
            <person name="Fedrigo O."/>
            <person name="Jarvis E.D."/>
            <person name="Hiller M."/>
            <person name="Vernes S.C."/>
            <person name="Myers E.W."/>
            <person name="Teeling E.C."/>
        </authorList>
    </citation>
    <scope>NUCLEOTIDE SEQUENCE [LARGE SCALE GENOMIC DNA]</scope>
    <source>
        <strain evidence="8">MMyoMyo1</strain>
        <tissue evidence="8">Flight muscle</tissue>
    </source>
</reference>
<dbReference type="PROSITE" id="PS50805">
    <property type="entry name" value="KRAB"/>
    <property type="match status" value="1"/>
</dbReference>
<keyword evidence="3 5" id="KW-0863">Zinc-finger</keyword>
<evidence type="ECO:0000256" key="1">
    <source>
        <dbReference type="ARBA" id="ARBA00022723"/>
    </source>
</evidence>
<dbReference type="EMBL" id="JABWUV010000028">
    <property type="protein sequence ID" value="KAF6274922.1"/>
    <property type="molecule type" value="Genomic_DNA"/>
</dbReference>
<protein>
    <submittedName>
        <fullName evidence="8">Uncharacterized protein</fullName>
    </submittedName>
</protein>